<feature type="disulfide bond" evidence="3">
    <location>
        <begin position="142"/>
        <end position="159"/>
    </location>
</feature>
<keyword evidence="2 3" id="KW-0424">Laminin EGF-like domain</keyword>
<keyword evidence="6" id="KW-1185">Reference proteome</keyword>
<evidence type="ECO:0000259" key="5">
    <source>
        <dbReference type="PROSITE" id="PS50027"/>
    </source>
</evidence>
<feature type="disulfide bond" evidence="3">
    <location>
        <begin position="47"/>
        <end position="59"/>
    </location>
</feature>
<dbReference type="PANTHER" id="PTHR10574">
    <property type="entry name" value="NETRIN/LAMININ-RELATED"/>
    <property type="match status" value="1"/>
</dbReference>
<evidence type="ECO:0000256" key="3">
    <source>
        <dbReference type="PROSITE-ProRule" id="PRU00460"/>
    </source>
</evidence>
<dbReference type="Gene3D" id="2.10.25.10">
    <property type="entry name" value="Laminin"/>
    <property type="match status" value="4"/>
</dbReference>
<dbReference type="GeneID" id="113457403"/>
<evidence type="ECO:0000313" key="7">
    <source>
        <dbReference type="RefSeq" id="XP_026640449.1"/>
    </source>
</evidence>
<dbReference type="CDD" id="cd00055">
    <property type="entry name" value="EGF_Lam"/>
    <property type="match status" value="3"/>
</dbReference>
<sequence length="330" mass="35385">MKMAPFLACAIWRLGCVDCKPQVTGQQCDQCLPGYYGLDTGRGCVPCNYSVEGCTSDNCTKNGQCSCVPGVGGKTCDRCSHGLYGYQDGGCTPCDCAHTQNNCDPDSGECLCPPHTQGLKCEECKEGYWNLDPERGCQACNCSIAGSTGPQCDVLSGQCHCKEGFGGQNCDQCSLGYRRFPDCVPCDCDPRGTLADTCDLEQGLCSCTEDSGTCSCKIMLAFDELLLHVVSQSNLKGTVEGVHFQDPDTLLDAEAVLQHVHGEPFYWRLPKQFEGDEDCAPGYHRGKLPESCGWGPRPLLAPCVPCSCNNHSDVCDLETGQCLEPAGGIL</sequence>
<feature type="domain" description="Laminin EGF-like" evidence="5">
    <location>
        <begin position="47"/>
        <end position="93"/>
    </location>
</feature>
<dbReference type="PROSITE" id="PS50027">
    <property type="entry name" value="EGF_LAM_2"/>
    <property type="match status" value="4"/>
</dbReference>
<dbReference type="RefSeq" id="XP_026640449.1">
    <property type="nucleotide sequence ID" value="XM_026784648.1"/>
</dbReference>
<feature type="disulfide bond" evidence="3">
    <location>
        <begin position="67"/>
        <end position="76"/>
    </location>
</feature>
<accession>A0ABM1UEN7</accession>
<evidence type="ECO:0000256" key="1">
    <source>
        <dbReference type="ARBA" id="ARBA00023157"/>
    </source>
</evidence>
<feature type="domain" description="Laminin EGF-like" evidence="5">
    <location>
        <begin position="94"/>
        <end position="139"/>
    </location>
</feature>
<dbReference type="Proteomes" id="UP000694915">
    <property type="component" value="Chromosome 26"/>
</dbReference>
<dbReference type="PROSITE" id="PS01248">
    <property type="entry name" value="EGF_LAM_1"/>
    <property type="match status" value="1"/>
</dbReference>
<feature type="disulfide bond" evidence="3">
    <location>
        <begin position="140"/>
        <end position="152"/>
    </location>
</feature>
<dbReference type="InterPro" id="IPR050440">
    <property type="entry name" value="Laminin/Netrin_ECM"/>
</dbReference>
<evidence type="ECO:0000256" key="2">
    <source>
        <dbReference type="ARBA" id="ARBA00023292"/>
    </source>
</evidence>
<feature type="disulfide bond" evidence="3">
    <location>
        <begin position="161"/>
        <end position="170"/>
    </location>
</feature>
<evidence type="ECO:0000313" key="6">
    <source>
        <dbReference type="Proteomes" id="UP000694915"/>
    </source>
</evidence>
<organism evidence="6 7">
    <name type="scientific">Microtus ochrogaster</name>
    <name type="common">Prairie vole</name>
    <dbReference type="NCBI Taxonomy" id="79684"/>
    <lineage>
        <taxon>Eukaryota</taxon>
        <taxon>Metazoa</taxon>
        <taxon>Chordata</taxon>
        <taxon>Craniata</taxon>
        <taxon>Vertebrata</taxon>
        <taxon>Euteleostomi</taxon>
        <taxon>Mammalia</taxon>
        <taxon>Eutheria</taxon>
        <taxon>Euarchontoglires</taxon>
        <taxon>Glires</taxon>
        <taxon>Rodentia</taxon>
        <taxon>Myomorpha</taxon>
        <taxon>Muroidea</taxon>
        <taxon>Cricetidae</taxon>
        <taxon>Arvicolinae</taxon>
        <taxon>Microtus</taxon>
    </lineage>
</organism>
<dbReference type="InterPro" id="IPR002049">
    <property type="entry name" value="LE_dom"/>
</dbReference>
<dbReference type="Pfam" id="PF00053">
    <property type="entry name" value="EGF_laminin"/>
    <property type="match status" value="5"/>
</dbReference>
<evidence type="ECO:0000256" key="4">
    <source>
        <dbReference type="SAM" id="SignalP"/>
    </source>
</evidence>
<proteinExistence type="predicted"/>
<protein>
    <submittedName>
        <fullName evidence="7">Laminin subunit alpha-1-like</fullName>
    </submittedName>
</protein>
<name>A0ABM1UEN7_MICOH</name>
<feature type="disulfide bond" evidence="3">
    <location>
        <begin position="19"/>
        <end position="28"/>
    </location>
</feature>
<dbReference type="PRINTS" id="PR00011">
    <property type="entry name" value="EGFLAMININ"/>
</dbReference>
<feature type="domain" description="Laminin EGF-like" evidence="5">
    <location>
        <begin position="140"/>
        <end position="185"/>
    </location>
</feature>
<reference evidence="7" key="1">
    <citation type="submission" date="2025-08" db="UniProtKB">
        <authorList>
            <consortium name="RefSeq"/>
        </authorList>
    </citation>
    <scope>IDENTIFICATION</scope>
</reference>
<feature type="chain" id="PRO_5046688279" evidence="4">
    <location>
        <begin position="20"/>
        <end position="330"/>
    </location>
</feature>
<dbReference type="SMART" id="SM00180">
    <property type="entry name" value="EGF_Lam"/>
    <property type="match status" value="4"/>
</dbReference>
<dbReference type="PANTHER" id="PTHR10574:SF406">
    <property type="entry name" value="LAMININ SUBUNIT ALPHA 5"/>
    <property type="match status" value="1"/>
</dbReference>
<feature type="signal peptide" evidence="4">
    <location>
        <begin position="1"/>
        <end position="19"/>
    </location>
</feature>
<keyword evidence="1 3" id="KW-1015">Disulfide bond</keyword>
<dbReference type="SUPFAM" id="SSF57196">
    <property type="entry name" value="EGF/Laminin"/>
    <property type="match status" value="3"/>
</dbReference>
<feature type="domain" description="Laminin EGF-like" evidence="5">
    <location>
        <begin position="1"/>
        <end position="46"/>
    </location>
</feature>
<dbReference type="SMART" id="SM00181">
    <property type="entry name" value="EGF"/>
    <property type="match status" value="4"/>
</dbReference>
<keyword evidence="4" id="KW-0732">Signal</keyword>
<feature type="disulfide bond" evidence="3">
    <location>
        <begin position="112"/>
        <end position="121"/>
    </location>
</feature>
<gene>
    <name evidence="7" type="primary">LOC113457403</name>
</gene>
<comment type="caution">
    <text evidence="3">Lacks conserved residue(s) required for the propagation of feature annotation.</text>
</comment>
<dbReference type="InterPro" id="IPR000742">
    <property type="entry name" value="EGF"/>
</dbReference>